<name>A0A813B6N1_9DINO</name>
<dbReference type="AlphaFoldDB" id="A0A813B6N1"/>
<proteinExistence type="predicted"/>
<comment type="caution">
    <text evidence="1">The sequence shown here is derived from an EMBL/GenBank/DDBJ whole genome shotgun (WGS) entry which is preliminary data.</text>
</comment>
<keyword evidence="2" id="KW-1185">Reference proteome</keyword>
<dbReference type="Proteomes" id="UP000601435">
    <property type="component" value="Unassembled WGS sequence"/>
</dbReference>
<accession>A0A813B6N1</accession>
<sequence>MPAMSATQFEMFEWVVRDAFNSSNCASDTRTRSYVVGQVGRCQDAKTIAIVPRPHAVTVEIESHGNPNCTDPQDMAIEWLDHCGNEADETTSKATLVTAHSISFAYYTDKDCETTPENMSVYPLEVCATTDSMAGSGSFKYLCQDDALVMCYYSGLACSLDPNVCVAQPSLDSCTGSYKVAMQGANAGLCPNTTTTSTTTTTREVQVSSAEGACLNSGLLLFSFGFLAFSNTLFVRA</sequence>
<evidence type="ECO:0000313" key="2">
    <source>
        <dbReference type="Proteomes" id="UP000601435"/>
    </source>
</evidence>
<dbReference type="EMBL" id="CAJNJA010068008">
    <property type="protein sequence ID" value="CAE7893625.1"/>
    <property type="molecule type" value="Genomic_DNA"/>
</dbReference>
<evidence type="ECO:0000313" key="1">
    <source>
        <dbReference type="EMBL" id="CAE7893625.1"/>
    </source>
</evidence>
<gene>
    <name evidence="1" type="ORF">SNEC2469_LOCUS29820</name>
</gene>
<dbReference type="OrthoDB" id="419296at2759"/>
<reference evidence="1" key="1">
    <citation type="submission" date="2021-02" db="EMBL/GenBank/DDBJ databases">
        <authorList>
            <person name="Dougan E. K."/>
            <person name="Rhodes N."/>
            <person name="Thang M."/>
            <person name="Chan C."/>
        </authorList>
    </citation>
    <scope>NUCLEOTIDE SEQUENCE</scope>
</reference>
<organism evidence="1 2">
    <name type="scientific">Symbiodinium necroappetens</name>
    <dbReference type="NCBI Taxonomy" id="1628268"/>
    <lineage>
        <taxon>Eukaryota</taxon>
        <taxon>Sar</taxon>
        <taxon>Alveolata</taxon>
        <taxon>Dinophyceae</taxon>
        <taxon>Suessiales</taxon>
        <taxon>Symbiodiniaceae</taxon>
        <taxon>Symbiodinium</taxon>
    </lineage>
</organism>
<protein>
    <submittedName>
        <fullName evidence="1">Uncharacterized protein</fullName>
    </submittedName>
</protein>